<dbReference type="GO" id="GO:0051537">
    <property type="term" value="F:2 iron, 2 sulfur cluster binding"/>
    <property type="evidence" value="ECO:0007669"/>
    <property type="project" value="InterPro"/>
</dbReference>
<feature type="transmembrane region" description="Helical" evidence="1">
    <location>
        <begin position="67"/>
        <end position="88"/>
    </location>
</feature>
<protein>
    <recommendedName>
        <fullName evidence="2">Ferric siderophore reductase C-terminal domain-containing protein</fullName>
    </recommendedName>
</protein>
<evidence type="ECO:0000313" key="3">
    <source>
        <dbReference type="EMBL" id="MBB6039690.1"/>
    </source>
</evidence>
<reference evidence="3 4" key="1">
    <citation type="submission" date="2020-08" db="EMBL/GenBank/DDBJ databases">
        <title>Genomic Encyclopedia of Type Strains, Phase IV (KMG-IV): sequencing the most valuable type-strain genomes for metagenomic binning, comparative biology and taxonomic classification.</title>
        <authorList>
            <person name="Goeker M."/>
        </authorList>
    </citation>
    <scope>NUCLEOTIDE SEQUENCE [LARGE SCALE GENOMIC DNA]</scope>
    <source>
        <strain evidence="3 4">YIM 65646</strain>
    </source>
</reference>
<evidence type="ECO:0000313" key="4">
    <source>
        <dbReference type="Proteomes" id="UP000548476"/>
    </source>
</evidence>
<evidence type="ECO:0000259" key="2">
    <source>
        <dbReference type="Pfam" id="PF11575"/>
    </source>
</evidence>
<dbReference type="InterPro" id="IPR024726">
    <property type="entry name" value="FhuF_C"/>
</dbReference>
<keyword evidence="1" id="KW-1133">Transmembrane helix</keyword>
<dbReference type="EMBL" id="JACHGT010000024">
    <property type="protein sequence ID" value="MBB6039690.1"/>
    <property type="molecule type" value="Genomic_DNA"/>
</dbReference>
<dbReference type="RefSeq" id="WP_184792770.1">
    <property type="nucleotide sequence ID" value="NZ_BONT01000028.1"/>
</dbReference>
<name>A0A841G6J1_9ACTN</name>
<organism evidence="3 4">
    <name type="scientific">Phytomonospora endophytica</name>
    <dbReference type="NCBI Taxonomy" id="714109"/>
    <lineage>
        <taxon>Bacteria</taxon>
        <taxon>Bacillati</taxon>
        <taxon>Actinomycetota</taxon>
        <taxon>Actinomycetes</taxon>
        <taxon>Micromonosporales</taxon>
        <taxon>Micromonosporaceae</taxon>
        <taxon>Phytomonospora</taxon>
    </lineage>
</organism>
<keyword evidence="1" id="KW-0812">Transmembrane</keyword>
<dbReference type="Pfam" id="PF11575">
    <property type="entry name" value="FhuF_C"/>
    <property type="match status" value="1"/>
</dbReference>
<proteinExistence type="predicted"/>
<feature type="domain" description="Ferric siderophore reductase C-terminal" evidence="2">
    <location>
        <begin position="191"/>
        <end position="210"/>
    </location>
</feature>
<keyword evidence="4" id="KW-1185">Reference proteome</keyword>
<keyword evidence="1" id="KW-0472">Membrane</keyword>
<accession>A0A841G6J1</accession>
<gene>
    <name evidence="3" type="ORF">HNR73_007587</name>
</gene>
<dbReference type="AlphaFoldDB" id="A0A841G6J1"/>
<sequence length="215" mass="22329">MERDLRALLDRVAGLGGFFGLPGAWPSHDHTAAELYEGDAFGELAERVRARLGGERRVVLSVTHLGYVARLLSPFLGVAVVAGATLVVPPESLLVRQTPEGGLRLALGTGASVVDGTGGLARELADRHLLPLAARLRPDLAPTLLAGNAASALAGAVRVLPPGLRPEGARVLAGLLERPPLVGAFRSPGVRRTCCLFLKLPGGGRCGDCPVVPRL</sequence>
<evidence type="ECO:0000256" key="1">
    <source>
        <dbReference type="SAM" id="Phobius"/>
    </source>
</evidence>
<dbReference type="Proteomes" id="UP000548476">
    <property type="component" value="Unassembled WGS sequence"/>
</dbReference>
<comment type="caution">
    <text evidence="3">The sequence shown here is derived from an EMBL/GenBank/DDBJ whole genome shotgun (WGS) entry which is preliminary data.</text>
</comment>